<reference evidence="11 12" key="1">
    <citation type="submission" date="2019-11" db="EMBL/GenBank/DDBJ databases">
        <title>Type strains purchased from KCTC, JCM and DSMZ.</title>
        <authorList>
            <person name="Lu H."/>
        </authorList>
    </citation>
    <scope>NUCLEOTIDE SEQUENCE [LARGE SCALE GENOMIC DNA]</scope>
    <source>
        <strain evidence="11 12">JCM 31587</strain>
    </source>
</reference>
<name>A0A6L6QKA9_9BURK</name>
<dbReference type="RefSeq" id="WP_155455438.1">
    <property type="nucleotide sequence ID" value="NZ_WNKX01000014.1"/>
</dbReference>
<keyword evidence="12" id="KW-1185">Reference proteome</keyword>
<evidence type="ECO:0000256" key="8">
    <source>
        <dbReference type="ARBA" id="ARBA00023008"/>
    </source>
</evidence>
<dbReference type="Pfam" id="PF04442">
    <property type="entry name" value="CtaG_Cox11"/>
    <property type="match status" value="1"/>
</dbReference>
<evidence type="ECO:0000256" key="5">
    <source>
        <dbReference type="ARBA" id="ARBA00022692"/>
    </source>
</evidence>
<dbReference type="InterPro" id="IPR007533">
    <property type="entry name" value="Cyt_c_oxidase_assmbl_CtaG"/>
</dbReference>
<evidence type="ECO:0000256" key="10">
    <source>
        <dbReference type="SAM" id="Phobius"/>
    </source>
</evidence>
<protein>
    <recommendedName>
        <fullName evidence="4">Cytochrome c oxidase assembly protein CtaG</fullName>
    </recommendedName>
</protein>
<dbReference type="GO" id="GO:0005507">
    <property type="term" value="F:copper ion binding"/>
    <property type="evidence" value="ECO:0007669"/>
    <property type="project" value="InterPro"/>
</dbReference>
<gene>
    <name evidence="11" type="ORF">GM658_18000</name>
</gene>
<keyword evidence="7 10" id="KW-1133">Transmembrane helix</keyword>
<dbReference type="AlphaFoldDB" id="A0A6L6QKA9"/>
<keyword evidence="6" id="KW-0735">Signal-anchor</keyword>
<dbReference type="EMBL" id="WNKX01000014">
    <property type="protein sequence ID" value="MTW12504.1"/>
    <property type="molecule type" value="Genomic_DNA"/>
</dbReference>
<dbReference type="InterPro" id="IPR023471">
    <property type="entry name" value="CtaG/Cox11_dom_sf"/>
</dbReference>
<organism evidence="11 12">
    <name type="scientific">Massilia eburnea</name>
    <dbReference type="NCBI Taxonomy" id="1776165"/>
    <lineage>
        <taxon>Bacteria</taxon>
        <taxon>Pseudomonadati</taxon>
        <taxon>Pseudomonadota</taxon>
        <taxon>Betaproteobacteria</taxon>
        <taxon>Burkholderiales</taxon>
        <taxon>Oxalobacteraceae</taxon>
        <taxon>Telluria group</taxon>
        <taxon>Massilia</taxon>
    </lineage>
</organism>
<comment type="function">
    <text evidence="1">Exerts its effect at some terminal stage of cytochrome c oxidase synthesis, probably by being involved in the insertion of the copper B into subunit I.</text>
</comment>
<comment type="caution">
    <text evidence="11">The sequence shown here is derived from an EMBL/GenBank/DDBJ whole genome shotgun (WGS) entry which is preliminary data.</text>
</comment>
<evidence type="ECO:0000256" key="9">
    <source>
        <dbReference type="ARBA" id="ARBA00023136"/>
    </source>
</evidence>
<dbReference type="Proteomes" id="UP000472320">
    <property type="component" value="Unassembled WGS sequence"/>
</dbReference>
<dbReference type="Gene3D" id="2.60.370.10">
    <property type="entry name" value="Ctag/Cox11"/>
    <property type="match status" value="1"/>
</dbReference>
<dbReference type="NCBIfam" id="NF003465">
    <property type="entry name" value="PRK05089.1"/>
    <property type="match status" value="1"/>
</dbReference>
<dbReference type="PANTHER" id="PTHR21320:SF3">
    <property type="entry name" value="CYTOCHROME C OXIDASE ASSEMBLY PROTEIN COX11, MITOCHONDRIAL-RELATED"/>
    <property type="match status" value="1"/>
</dbReference>
<evidence type="ECO:0000256" key="3">
    <source>
        <dbReference type="ARBA" id="ARBA00009620"/>
    </source>
</evidence>
<accession>A0A6L6QKA9</accession>
<dbReference type="GO" id="GO:0005886">
    <property type="term" value="C:plasma membrane"/>
    <property type="evidence" value="ECO:0007669"/>
    <property type="project" value="UniProtKB-SubCell"/>
</dbReference>
<keyword evidence="5 10" id="KW-0812">Transmembrane</keyword>
<keyword evidence="8" id="KW-0186">Copper</keyword>
<proteinExistence type="inferred from homology"/>
<feature type="transmembrane region" description="Helical" evidence="10">
    <location>
        <begin position="12"/>
        <end position="31"/>
    </location>
</feature>
<evidence type="ECO:0000313" key="11">
    <source>
        <dbReference type="EMBL" id="MTW12504.1"/>
    </source>
</evidence>
<evidence type="ECO:0000256" key="6">
    <source>
        <dbReference type="ARBA" id="ARBA00022968"/>
    </source>
</evidence>
<evidence type="ECO:0000313" key="12">
    <source>
        <dbReference type="Proteomes" id="UP000472320"/>
    </source>
</evidence>
<evidence type="ECO:0000256" key="1">
    <source>
        <dbReference type="ARBA" id="ARBA00004007"/>
    </source>
</evidence>
<dbReference type="SUPFAM" id="SSF110111">
    <property type="entry name" value="Ctag/Cox11"/>
    <property type="match status" value="1"/>
</dbReference>
<comment type="similarity">
    <text evidence="3">Belongs to the COX11/CtaG family.</text>
</comment>
<dbReference type="PIRSF" id="PIRSF005413">
    <property type="entry name" value="COX11"/>
    <property type="match status" value="1"/>
</dbReference>
<dbReference type="PANTHER" id="PTHR21320">
    <property type="entry name" value="CYTOCHROME C OXIDASE ASSEMBLY PROTEIN COX11-RELATED"/>
    <property type="match status" value="1"/>
</dbReference>
<evidence type="ECO:0000256" key="7">
    <source>
        <dbReference type="ARBA" id="ARBA00022989"/>
    </source>
</evidence>
<evidence type="ECO:0000256" key="4">
    <source>
        <dbReference type="ARBA" id="ARBA00015384"/>
    </source>
</evidence>
<dbReference type="OrthoDB" id="9804841at2"/>
<keyword evidence="9 10" id="KW-0472">Membrane</keyword>
<comment type="subcellular location">
    <subcellularLocation>
        <location evidence="2">Cell inner membrane</location>
        <topology evidence="2">Single-pass type II membrane protein</topology>
        <orientation evidence="2">Periplasmic side</orientation>
    </subcellularLocation>
</comment>
<evidence type="ECO:0000256" key="2">
    <source>
        <dbReference type="ARBA" id="ARBA00004382"/>
    </source>
</evidence>
<sequence length="181" mass="19987">MSNEGSGGNKKLLGKLLVIAVMMFGFGYALIPVYKHLCEVLGLNLIDGKPEQVAKNSQVDMSREITVELVSNVQGTLRFRATQNSVTVHPGEMTTVVYEVVNSVDRTVKAQAVPSYTPQEVTPHFKKVECFCFKEQVLKPKEARQMPVVFFIDPAVPKSVKTVTLSYTFIEAAGFDKQASN</sequence>